<sequence length="57" mass="6220">MKTKSLLAYHVCLLLLLLLVGTVLVSPPAQSPSFKACKQYAGCVAISQSVPNWLNFR</sequence>
<dbReference type="AlphaFoldDB" id="A0A5E7BWD0"/>
<evidence type="ECO:0000313" key="1">
    <source>
        <dbReference type="EMBL" id="VVN96812.1"/>
    </source>
</evidence>
<dbReference type="EMBL" id="CABVHW010000006">
    <property type="protein sequence ID" value="VVN96812.1"/>
    <property type="molecule type" value="Genomic_DNA"/>
</dbReference>
<reference evidence="1 2" key="1">
    <citation type="submission" date="2019-09" db="EMBL/GenBank/DDBJ databases">
        <authorList>
            <person name="Chandra G."/>
            <person name="Truman W A."/>
        </authorList>
    </citation>
    <scope>NUCLEOTIDE SEQUENCE [LARGE SCALE GENOMIC DNA]</scope>
    <source>
        <strain evidence="1">PS710</strain>
    </source>
</reference>
<gene>
    <name evidence="1" type="ORF">PS710_02330</name>
</gene>
<proteinExistence type="predicted"/>
<name>A0A5E7BWD0_PSEFL</name>
<protein>
    <submittedName>
        <fullName evidence="1">Uncharacterized protein</fullName>
    </submittedName>
</protein>
<organism evidence="1 2">
    <name type="scientific">Pseudomonas fluorescens</name>
    <dbReference type="NCBI Taxonomy" id="294"/>
    <lineage>
        <taxon>Bacteria</taxon>
        <taxon>Pseudomonadati</taxon>
        <taxon>Pseudomonadota</taxon>
        <taxon>Gammaproteobacteria</taxon>
        <taxon>Pseudomonadales</taxon>
        <taxon>Pseudomonadaceae</taxon>
        <taxon>Pseudomonas</taxon>
    </lineage>
</organism>
<dbReference type="Proteomes" id="UP000381093">
    <property type="component" value="Unassembled WGS sequence"/>
</dbReference>
<accession>A0A5E7BWD0</accession>
<evidence type="ECO:0000313" key="2">
    <source>
        <dbReference type="Proteomes" id="UP000381093"/>
    </source>
</evidence>